<dbReference type="AlphaFoldDB" id="A0A2A6B7C6"/>
<accession>A0A8R1U8W4</accession>
<sequence length="146" mass="16543">MSFSSLIVSFIPYWFIIAHFIAIAHGSSNSTTSSQEKKGGGITGVHIGLIVGGIILIILLAIGGWLGYVKYQNYKLNKNWNGNSVWNRQREKELNKAKKAEEERKQKMDKGAIEEEEKKDNEMWDQVDKMKKPVEGFTTSQLLNPK</sequence>
<dbReference type="Proteomes" id="UP000005239">
    <property type="component" value="Unassembled WGS sequence"/>
</dbReference>
<organism evidence="1 2">
    <name type="scientific">Pristionchus pacificus</name>
    <name type="common">Parasitic nematode worm</name>
    <dbReference type="NCBI Taxonomy" id="54126"/>
    <lineage>
        <taxon>Eukaryota</taxon>
        <taxon>Metazoa</taxon>
        <taxon>Ecdysozoa</taxon>
        <taxon>Nematoda</taxon>
        <taxon>Chromadorea</taxon>
        <taxon>Rhabditida</taxon>
        <taxon>Rhabditina</taxon>
        <taxon>Diplogasteromorpha</taxon>
        <taxon>Diplogasteroidea</taxon>
        <taxon>Neodiplogasteridae</taxon>
        <taxon>Pristionchus</taxon>
    </lineage>
</organism>
<evidence type="ECO:0000313" key="1">
    <source>
        <dbReference type="EnsemblMetazoa" id="PPA09158.1"/>
    </source>
</evidence>
<dbReference type="EnsemblMetazoa" id="PPA09158.1">
    <property type="protein sequence ID" value="PPA09158.1"/>
    <property type="gene ID" value="WBGene00098712"/>
</dbReference>
<reference evidence="1" key="2">
    <citation type="submission" date="2022-06" db="UniProtKB">
        <authorList>
            <consortium name="EnsemblMetazoa"/>
        </authorList>
    </citation>
    <scope>IDENTIFICATION</scope>
    <source>
        <strain evidence="1">PS312</strain>
    </source>
</reference>
<protein>
    <submittedName>
        <fullName evidence="1">Uncharacterized protein</fullName>
    </submittedName>
</protein>
<evidence type="ECO:0000313" key="2">
    <source>
        <dbReference type="Proteomes" id="UP000005239"/>
    </source>
</evidence>
<name>A0A2A6B7C6_PRIPA</name>
<keyword evidence="2" id="KW-1185">Reference proteome</keyword>
<reference evidence="2" key="1">
    <citation type="journal article" date="2008" name="Nat. Genet.">
        <title>The Pristionchus pacificus genome provides a unique perspective on nematode lifestyle and parasitism.</title>
        <authorList>
            <person name="Dieterich C."/>
            <person name="Clifton S.W."/>
            <person name="Schuster L.N."/>
            <person name="Chinwalla A."/>
            <person name="Delehaunty K."/>
            <person name="Dinkelacker I."/>
            <person name="Fulton L."/>
            <person name="Fulton R."/>
            <person name="Godfrey J."/>
            <person name="Minx P."/>
            <person name="Mitreva M."/>
            <person name="Roeseler W."/>
            <person name="Tian H."/>
            <person name="Witte H."/>
            <person name="Yang S.P."/>
            <person name="Wilson R.K."/>
            <person name="Sommer R.J."/>
        </authorList>
    </citation>
    <scope>NUCLEOTIDE SEQUENCE [LARGE SCALE GENOMIC DNA]</scope>
    <source>
        <strain evidence="2">PS312</strain>
    </source>
</reference>
<accession>A0A2A6B7C6</accession>
<proteinExistence type="predicted"/>
<gene>
    <name evidence="1" type="primary">WBGene00098712</name>
</gene>